<protein>
    <submittedName>
        <fullName evidence="12">Uncharacterized protein</fullName>
    </submittedName>
</protein>
<dbReference type="GO" id="GO:0006397">
    <property type="term" value="P:mRNA processing"/>
    <property type="evidence" value="ECO:0007669"/>
    <property type="project" value="UniProtKB-KW"/>
</dbReference>
<feature type="region of interest" description="Disordered" evidence="6">
    <location>
        <begin position="365"/>
        <end position="385"/>
    </location>
</feature>
<dbReference type="Proteomes" id="UP000007879">
    <property type="component" value="Unassembled WGS sequence"/>
</dbReference>
<feature type="compositionally biased region" description="Polar residues" evidence="6">
    <location>
        <begin position="1490"/>
        <end position="1500"/>
    </location>
</feature>
<dbReference type="GO" id="GO:0016075">
    <property type="term" value="P:rRNA catabolic process"/>
    <property type="evidence" value="ECO:0007669"/>
    <property type="project" value="TreeGrafter"/>
</dbReference>
<evidence type="ECO:0000313" key="13">
    <source>
        <dbReference type="Proteomes" id="UP000007879"/>
    </source>
</evidence>
<evidence type="ECO:0000256" key="4">
    <source>
        <dbReference type="ARBA" id="ARBA00022801"/>
    </source>
</evidence>
<dbReference type="Pfam" id="PF17846">
    <property type="entry name" value="XRN_M"/>
    <property type="match status" value="1"/>
</dbReference>
<evidence type="ECO:0000256" key="2">
    <source>
        <dbReference type="ARBA" id="ARBA00022664"/>
    </source>
</evidence>
<evidence type="ECO:0000256" key="3">
    <source>
        <dbReference type="ARBA" id="ARBA00022722"/>
    </source>
</evidence>
<dbReference type="Gene3D" id="1.25.40.1050">
    <property type="match status" value="1"/>
</dbReference>
<dbReference type="eggNOG" id="KOG2045">
    <property type="taxonomic scope" value="Eukaryota"/>
</dbReference>
<feature type="domain" description="Xrn1 helical" evidence="8">
    <location>
        <begin position="272"/>
        <end position="591"/>
    </location>
</feature>
<sequence>MGVPKFYRWISERYPCLSQVVTDYQIPEFDNFYLDMNGIIHSCSHPNDNDPLFRISDEKIFSDIFHYLEVLFRIIKPQKVLFMAIDGVAPRAKMNQQRGRRFRSAKEAEEQMKKAIMKGVDLPSDARFDSNCITPGTLFMARLSDHLKYFINQKLSTDESWQKVEIIFSGHEVPGEGEHKIMDFIRYSKAQPDYDPNTRHCLYGLDADLIMLGMATHEPHFSLLREEVKFGKNQKKQASVDTITFHLLHLSILREYLYYEFCSIKDHIPFSFDLEAIIDDWIFMGFMVGNDFIPHLPNMHIKQEVLPFLYKIYKETLPKLNGYINENGKLNMERAEEYFSAVAKFDEDHFSDIISDIKWMESKKQKHKQSSSPDDTSAHSMPFSGTVNETEVDEKLKRDLGISDLEDYFEKEDIDASDQFMADFSSFKAQYYSDKFMLTDVSTPAINEIAKCYVVGIQWILSYYYTGVPSWSWFYPYHYAPFVSDLKVVGDMTIDFQLGVPFLPFEQLLAVLPANSKSLLPEAYQSLMVNTDSPLLDFYPANFDIDLNGKQHDWEGVVLIPFIDEERLLHAMKPLSAYLNEDEIRRNCHGSCFVYRYVKSAPSLIYPSPWPTKFPDIQNCKAKCLTLSSTAYKVEESELVFGLCPSVKLDVFFPGFPTLKHVNHEAFFESRGIRVFQTLSRGESVCLRVKQNASTLKDAVDIAEELIGHVVYVRWPYLIESKVCSVSDGEVTYYNDKMRHSGNKGRVVQRALTDEDKKLWRDAIVTLSKESSSRRGIDIGDIQVLVYVEELQGKRYVCDKSGPRGIMSLEKQWSASSTPYPLQTIVRNITDSAPEYCDKLKTLDELFEIGTQCFVLYPPYYGEQAEIVSVDLKRNKIGVQFSLVTEPDLSFAIRNYDRLNTQYCSIGQMAQRLNLDPVLVARITSSIYCEKGSSENKKERERINIGLNMKFSTRNKELVGYAKRTNRGTWLLSPSAESILIEYMQKFPLMFSVLNSHPRNDKYYEADLFSADNPNESIACVKEWLKSLPINDLTPVECGSDTLNTFHIENIEKSVNSVKVLKSKKFLTLKYNPSQLYKPGDHQGGLIPDEHSDYYLFDRVVNVASNGVVPFGLRGTVTGISGDGKDNKTLYEVIFDEEFLGGLSLRCSGAKAYHLPPSCLLNLSYGKRWENESKPMGHSTSSYTHSSGPVSDKPVMPPSYSDVTSSKSNRSRSYNEVKPFSRAKDFVGTRSMEGRTLALSSRNEGKKILAKRKENVTKASEFDLMRKSMDNPSSAPRLVTPLEMSRPPQQSLGTNVPHPVMINNLSDKDLELHGSAMTTSINDSSPDISPLTISDPALSSTCNQDSATSTSLSPSVAAIFNLKELKTVPLSSDKYHKEDTAECTPSVTKHSGFIKFSSSFAPSVAAVFDASAEANTSQNIHVHASKNPVSSGSSNVSTFAPSVAAVFAHHESDKNDPAVPTFSSEKKQQEVNLKSLLGISPTQQMQKPFAHFSQTQSQPKLQPPRPRGPSGGVYSYPNGPIMSTGFPVTGISSQHPPNHSVRPYVPYRPYTNPMELRPVSHAYPTMWQHPPLQPPYYFKAPPTVPIINAPHPRGPSIPPYRSSLNPHSIPFTPPQVLLKHGAKLSSHIPSQEDEERPMTQHYNTPSRVEAKEVEAIEATISSKEETPHVVGTIIPDI</sequence>
<evidence type="ECO:0000256" key="5">
    <source>
        <dbReference type="ARBA" id="ARBA00022839"/>
    </source>
</evidence>
<evidence type="ECO:0000256" key="1">
    <source>
        <dbReference type="ARBA" id="ARBA00006994"/>
    </source>
</evidence>
<dbReference type="InterPro" id="IPR041412">
    <property type="entry name" value="Xrn1_helical"/>
</dbReference>
<dbReference type="Pfam" id="PF18334">
    <property type="entry name" value="XRN1_D2_D3"/>
    <property type="match status" value="1"/>
</dbReference>
<keyword evidence="3" id="KW-0540">Nuclease</keyword>
<keyword evidence="2" id="KW-0507">mRNA processing</keyword>
<dbReference type="Pfam" id="PF18129">
    <property type="entry name" value="SH3_12"/>
    <property type="match status" value="1"/>
</dbReference>
<evidence type="ECO:0000256" key="6">
    <source>
        <dbReference type="SAM" id="MobiDB-lite"/>
    </source>
</evidence>
<keyword evidence="4" id="KW-0378">Hydrolase</keyword>
<dbReference type="Pfam" id="PF18332">
    <property type="entry name" value="XRN1_D1"/>
    <property type="match status" value="1"/>
</dbReference>
<feature type="domain" description="5'-3' exoribonuclease 1 SH3-like" evidence="9">
    <location>
        <begin position="1093"/>
        <end position="1162"/>
    </location>
</feature>
<feature type="compositionally biased region" description="Low complexity" evidence="6">
    <location>
        <begin position="1177"/>
        <end position="1188"/>
    </location>
</feature>
<dbReference type="Gene3D" id="3.40.50.12390">
    <property type="match status" value="2"/>
</dbReference>
<feature type="region of interest" description="Disordered" evidence="6">
    <location>
        <begin position="1490"/>
        <end position="1512"/>
    </location>
</feature>
<dbReference type="InterPro" id="IPR041385">
    <property type="entry name" value="SH3_12"/>
</dbReference>
<dbReference type="GO" id="GO:0004534">
    <property type="term" value="F:5'-3' RNA exonuclease activity"/>
    <property type="evidence" value="ECO:0007669"/>
    <property type="project" value="TreeGrafter"/>
</dbReference>
<dbReference type="InterPro" id="IPR041106">
    <property type="entry name" value="XRN1_D2_D3"/>
</dbReference>
<dbReference type="GO" id="GO:0005634">
    <property type="term" value="C:nucleus"/>
    <property type="evidence" value="ECO:0007669"/>
    <property type="project" value="TreeGrafter"/>
</dbReference>
<dbReference type="PANTHER" id="PTHR12341">
    <property type="entry name" value="5'-&gt;3' EXORIBONUCLEASE"/>
    <property type="match status" value="1"/>
</dbReference>
<dbReference type="Gene3D" id="2.170.260.40">
    <property type="match status" value="1"/>
</dbReference>
<evidence type="ECO:0000259" key="11">
    <source>
        <dbReference type="Pfam" id="PF18334"/>
    </source>
</evidence>
<dbReference type="EnsemblMetazoa" id="XM_019997472.1">
    <property type="protein sequence ID" value="XP_019853031.1"/>
    <property type="gene ID" value="LOC100632707"/>
</dbReference>
<dbReference type="InterPro" id="IPR004859">
    <property type="entry name" value="Xrn1_N"/>
</dbReference>
<dbReference type="GO" id="GO:0003723">
    <property type="term" value="F:RNA binding"/>
    <property type="evidence" value="ECO:0007669"/>
    <property type="project" value="TreeGrafter"/>
</dbReference>
<feature type="compositionally biased region" description="Polar residues" evidence="6">
    <location>
        <begin position="373"/>
        <end position="385"/>
    </location>
</feature>
<dbReference type="InterPro" id="IPR027073">
    <property type="entry name" value="5_3_exoribonuclease"/>
</dbReference>
<feature type="domain" description="Exoribonuclease Xrn1 D2/D3" evidence="11">
    <location>
        <begin position="843"/>
        <end position="1064"/>
    </location>
</feature>
<evidence type="ECO:0000313" key="12">
    <source>
        <dbReference type="EnsemblMetazoa" id="Aqu2.1.29724_001"/>
    </source>
</evidence>
<gene>
    <name evidence="12" type="primary">100632707</name>
</gene>
<dbReference type="PANTHER" id="PTHR12341:SF7">
    <property type="entry name" value="5'-3' EXORIBONUCLEASE 1"/>
    <property type="match status" value="1"/>
</dbReference>
<accession>A0A1X7UQD8</accession>
<evidence type="ECO:0000259" key="10">
    <source>
        <dbReference type="Pfam" id="PF18332"/>
    </source>
</evidence>
<dbReference type="InterPro" id="IPR047008">
    <property type="entry name" value="XRN1_SH3_sf"/>
</dbReference>
<feature type="region of interest" description="Disordered" evidence="6">
    <location>
        <begin position="1173"/>
        <end position="1216"/>
    </location>
</feature>
<keyword evidence="13" id="KW-1185">Reference proteome</keyword>
<feature type="domain" description="Xrn1 N-terminal" evidence="7">
    <location>
        <begin position="1"/>
        <end position="227"/>
    </location>
</feature>
<dbReference type="EnsemblMetazoa" id="Aqu2.1.29724_001">
    <property type="protein sequence ID" value="Aqu2.1.29724_001"/>
    <property type="gene ID" value="Aqu2.1.29724"/>
</dbReference>
<dbReference type="Gene3D" id="2.30.30.750">
    <property type="match status" value="1"/>
</dbReference>
<evidence type="ECO:0000259" key="9">
    <source>
        <dbReference type="Pfam" id="PF18129"/>
    </source>
</evidence>
<evidence type="ECO:0000259" key="8">
    <source>
        <dbReference type="Pfam" id="PF17846"/>
    </source>
</evidence>
<dbReference type="InParanoid" id="A0A1X7UQD8"/>
<feature type="domain" description="5'-3' exoribonuclease 1 D1" evidence="10">
    <location>
        <begin position="642"/>
        <end position="838"/>
    </location>
</feature>
<dbReference type="InterPro" id="IPR040992">
    <property type="entry name" value="XRN1_D1"/>
</dbReference>
<reference evidence="13" key="1">
    <citation type="journal article" date="2010" name="Nature">
        <title>The Amphimedon queenslandica genome and the evolution of animal complexity.</title>
        <authorList>
            <person name="Srivastava M."/>
            <person name="Simakov O."/>
            <person name="Chapman J."/>
            <person name="Fahey B."/>
            <person name="Gauthier M.E."/>
            <person name="Mitros T."/>
            <person name="Richards G.S."/>
            <person name="Conaco C."/>
            <person name="Dacre M."/>
            <person name="Hellsten U."/>
            <person name="Larroux C."/>
            <person name="Putnam N.H."/>
            <person name="Stanke M."/>
            <person name="Adamska M."/>
            <person name="Darling A."/>
            <person name="Degnan S.M."/>
            <person name="Oakley T.H."/>
            <person name="Plachetzki D.C."/>
            <person name="Zhai Y."/>
            <person name="Adamski M."/>
            <person name="Calcino A."/>
            <person name="Cummins S.F."/>
            <person name="Goodstein D.M."/>
            <person name="Harris C."/>
            <person name="Jackson D.J."/>
            <person name="Leys S.P."/>
            <person name="Shu S."/>
            <person name="Woodcroft B.J."/>
            <person name="Vervoort M."/>
            <person name="Kosik K.S."/>
            <person name="Manning G."/>
            <person name="Degnan B.M."/>
            <person name="Rokhsar D.S."/>
        </authorList>
    </citation>
    <scope>NUCLEOTIDE SEQUENCE [LARGE SCALE GENOMIC DNA]</scope>
</reference>
<dbReference type="STRING" id="400682.A0A1X7UQD8"/>
<dbReference type="KEGG" id="aqu:100632707"/>
<reference evidence="12" key="2">
    <citation type="submission" date="2017-05" db="UniProtKB">
        <authorList>
            <consortium name="EnsemblMetazoa"/>
        </authorList>
    </citation>
    <scope>IDENTIFICATION</scope>
</reference>
<dbReference type="FunFam" id="3.40.50.12390:FF:000002">
    <property type="entry name" value="5'-3' exoribonuclease 1"/>
    <property type="match status" value="1"/>
</dbReference>
<dbReference type="InterPro" id="IPR047007">
    <property type="entry name" value="XRN1_D1_sf"/>
</dbReference>
<name>A0A1X7UQD8_AMPQE</name>
<dbReference type="Pfam" id="PF03159">
    <property type="entry name" value="XRN_N"/>
    <property type="match status" value="1"/>
</dbReference>
<organism evidence="12">
    <name type="scientific">Amphimedon queenslandica</name>
    <name type="common">Sponge</name>
    <dbReference type="NCBI Taxonomy" id="400682"/>
    <lineage>
        <taxon>Eukaryota</taxon>
        <taxon>Metazoa</taxon>
        <taxon>Porifera</taxon>
        <taxon>Demospongiae</taxon>
        <taxon>Heteroscleromorpha</taxon>
        <taxon>Haplosclerida</taxon>
        <taxon>Niphatidae</taxon>
        <taxon>Amphimedon</taxon>
    </lineage>
</organism>
<keyword evidence="5" id="KW-0269">Exonuclease</keyword>
<feature type="region of interest" description="Disordered" evidence="6">
    <location>
        <begin position="1625"/>
        <end position="1646"/>
    </location>
</feature>
<dbReference type="OrthoDB" id="372487at2759"/>
<comment type="similarity">
    <text evidence="1">Belongs to the 5'-3' exonuclease family. XRN2/RAT1 subfamily.</text>
</comment>
<feature type="compositionally biased region" description="Polar residues" evidence="6">
    <location>
        <begin position="1201"/>
        <end position="1214"/>
    </location>
</feature>
<dbReference type="GO" id="GO:0000956">
    <property type="term" value="P:nuclear-transcribed mRNA catabolic process"/>
    <property type="evidence" value="ECO:0007669"/>
    <property type="project" value="TreeGrafter"/>
</dbReference>
<evidence type="ECO:0000259" key="7">
    <source>
        <dbReference type="Pfam" id="PF03159"/>
    </source>
</evidence>
<dbReference type="FunFam" id="1.25.40.1050:FF:000002">
    <property type="entry name" value="5'-3' exoribonuclease"/>
    <property type="match status" value="1"/>
</dbReference>
<dbReference type="CDD" id="cd18673">
    <property type="entry name" value="PIN_XRN1-2-like"/>
    <property type="match status" value="1"/>
</dbReference>
<proteinExistence type="inferred from homology"/>